<dbReference type="InParanoid" id="A0A0D2WPU7"/>
<dbReference type="FunFam" id="1.10.420.10:FF:000009">
    <property type="entry name" value="Ascorbate peroxidase"/>
    <property type="match status" value="1"/>
</dbReference>
<evidence type="ECO:0000256" key="14">
    <source>
        <dbReference type="ARBA" id="ARBA00049265"/>
    </source>
</evidence>
<comment type="similarity">
    <text evidence="4">Belongs to the peroxidase family. Cytochrome c peroxidase subfamily.</text>
</comment>
<keyword evidence="8" id="KW-0809">Transit peptide</keyword>
<sequence length="357" mass="38859">MSARLIRVVATAALPLRTGAVRTASNAAAVVAVQQQRSYSHGQGQGRSSNGKSSKFATGAATAFAAATTTGLMLVVSASEKTSKKGDYAAVRKDIADILDDSNYDDGSYGPAFVRLAWHASGSYSTFDKTGGSNGATMRFSPEAKYGANNGLERARARLEQVKQKHPWITYADLWTLAAVVAIEEMGGPKVPWHGGRVDDADNKRTAPDGRLPDAARGADHVRAIFYRMGFNDQEIVALIGAHVIGRAHDGKSANGSGYSGPWTFNPTTFNNGFYTTLLNTKWTEKKWNGPKQYTDPTGELMMLPADLAFLQDADLRKWVEVYAKDEKKFFEDFSAAFSKLLHLGVPAKTSCWWWPF</sequence>
<name>A0A0D2WPU7_CAPO3</name>
<keyword evidence="6" id="KW-0349">Heme</keyword>
<evidence type="ECO:0000259" key="16">
    <source>
        <dbReference type="PROSITE" id="PS50873"/>
    </source>
</evidence>
<evidence type="ECO:0000256" key="1">
    <source>
        <dbReference type="ARBA" id="ARBA00003917"/>
    </source>
</evidence>
<dbReference type="Gene3D" id="1.10.520.10">
    <property type="match status" value="1"/>
</dbReference>
<keyword evidence="11" id="KW-0496">Mitochondrion</keyword>
<dbReference type="Gene3D" id="1.10.420.10">
    <property type="entry name" value="Peroxidase, domain 2"/>
    <property type="match status" value="1"/>
</dbReference>
<evidence type="ECO:0000256" key="8">
    <source>
        <dbReference type="ARBA" id="ARBA00022946"/>
    </source>
</evidence>
<dbReference type="InterPro" id="IPR010255">
    <property type="entry name" value="Haem_peroxidase_sf"/>
</dbReference>
<dbReference type="GO" id="GO:0004130">
    <property type="term" value="F:cytochrome-c peroxidase activity"/>
    <property type="evidence" value="ECO:0007669"/>
    <property type="project" value="UniProtKB-EC"/>
</dbReference>
<gene>
    <name evidence="17" type="ORF">CAOG_008766</name>
</gene>
<evidence type="ECO:0000256" key="3">
    <source>
        <dbReference type="ARBA" id="ARBA00004569"/>
    </source>
</evidence>
<dbReference type="PANTHER" id="PTHR31356:SF58">
    <property type="entry name" value="CYTOCHROME C PEROXIDASE, MITOCHONDRIAL"/>
    <property type="match status" value="1"/>
</dbReference>
<feature type="compositionally biased region" description="Basic and acidic residues" evidence="15">
    <location>
        <begin position="196"/>
        <end position="214"/>
    </location>
</feature>
<dbReference type="OMA" id="QRKWNGP"/>
<dbReference type="PROSITE" id="PS50873">
    <property type="entry name" value="PEROXIDASE_4"/>
    <property type="match status" value="1"/>
</dbReference>
<comment type="subcellular location">
    <subcellularLocation>
        <location evidence="3">Mitochondrion intermembrane space</location>
    </subcellularLocation>
    <subcellularLocation>
        <location evidence="2">Mitochondrion matrix</location>
    </subcellularLocation>
</comment>
<dbReference type="GO" id="GO:0042744">
    <property type="term" value="P:hydrogen peroxide catabolic process"/>
    <property type="evidence" value="ECO:0007669"/>
    <property type="project" value="TreeGrafter"/>
</dbReference>
<dbReference type="Pfam" id="PF00141">
    <property type="entry name" value="peroxidase"/>
    <property type="match status" value="1"/>
</dbReference>
<feature type="region of interest" description="Disordered" evidence="15">
    <location>
        <begin position="194"/>
        <end position="214"/>
    </location>
</feature>
<dbReference type="InterPro" id="IPR019794">
    <property type="entry name" value="Peroxidases_AS"/>
</dbReference>
<keyword evidence="10" id="KW-0408">Iron</keyword>
<dbReference type="OrthoDB" id="2859658at2759"/>
<dbReference type="InterPro" id="IPR002016">
    <property type="entry name" value="Haem_peroxidase"/>
</dbReference>
<dbReference type="STRING" id="595528.A0A0D2WPU7"/>
<dbReference type="RefSeq" id="XP_011270396.1">
    <property type="nucleotide sequence ID" value="XM_011272094.1"/>
</dbReference>
<dbReference type="AlphaFoldDB" id="A0A0D2WPU7"/>
<evidence type="ECO:0000256" key="15">
    <source>
        <dbReference type="SAM" id="MobiDB-lite"/>
    </source>
</evidence>
<dbReference type="GO" id="GO:0046872">
    <property type="term" value="F:metal ion binding"/>
    <property type="evidence" value="ECO:0007669"/>
    <property type="project" value="UniProtKB-KW"/>
</dbReference>
<evidence type="ECO:0000313" key="18">
    <source>
        <dbReference type="Proteomes" id="UP000008743"/>
    </source>
</evidence>
<dbReference type="PROSITE" id="PS00436">
    <property type="entry name" value="PEROXIDASE_2"/>
    <property type="match status" value="1"/>
</dbReference>
<evidence type="ECO:0000256" key="5">
    <source>
        <dbReference type="ARBA" id="ARBA00022559"/>
    </source>
</evidence>
<dbReference type="Proteomes" id="UP000008743">
    <property type="component" value="Unassembled WGS sequence"/>
</dbReference>
<reference evidence="18" key="1">
    <citation type="submission" date="2011-02" db="EMBL/GenBank/DDBJ databases">
        <title>The Genome Sequence of Capsaspora owczarzaki ATCC 30864.</title>
        <authorList>
            <person name="Russ C."/>
            <person name="Cuomo C."/>
            <person name="Burger G."/>
            <person name="Gray M.W."/>
            <person name="Holland P.W.H."/>
            <person name="King N."/>
            <person name="Lang F.B.F."/>
            <person name="Roger A.J."/>
            <person name="Ruiz-Trillo I."/>
            <person name="Young S.K."/>
            <person name="Zeng Q."/>
            <person name="Gargeya S."/>
            <person name="Alvarado L."/>
            <person name="Berlin A."/>
            <person name="Chapman S.B."/>
            <person name="Chen Z."/>
            <person name="Freedman E."/>
            <person name="Gellesch M."/>
            <person name="Goldberg J."/>
            <person name="Griggs A."/>
            <person name="Gujja S."/>
            <person name="Heilman E."/>
            <person name="Heiman D."/>
            <person name="Howarth C."/>
            <person name="Mehta T."/>
            <person name="Neiman D."/>
            <person name="Pearson M."/>
            <person name="Roberts A."/>
            <person name="Saif S."/>
            <person name="Shea T."/>
            <person name="Shenoy N."/>
            <person name="Sisk P."/>
            <person name="Stolte C."/>
            <person name="Sykes S."/>
            <person name="White J."/>
            <person name="Yandava C."/>
            <person name="Haas B."/>
            <person name="Nusbaum C."/>
            <person name="Birren B."/>
        </authorList>
    </citation>
    <scope>NUCLEOTIDE SEQUENCE</scope>
    <source>
        <strain evidence="18">ATCC 30864</strain>
    </source>
</reference>
<evidence type="ECO:0000256" key="2">
    <source>
        <dbReference type="ARBA" id="ARBA00004305"/>
    </source>
</evidence>
<comment type="catalytic activity">
    <reaction evidence="14">
        <text>2 Fe(II)-[cytochrome c] + H2O2 + 2 H(+) = 2 Fe(III)-[cytochrome c] + 2 H2O</text>
        <dbReference type="Rhea" id="RHEA:16581"/>
        <dbReference type="Rhea" id="RHEA-COMP:10350"/>
        <dbReference type="Rhea" id="RHEA-COMP:14399"/>
        <dbReference type="ChEBI" id="CHEBI:15377"/>
        <dbReference type="ChEBI" id="CHEBI:15378"/>
        <dbReference type="ChEBI" id="CHEBI:16240"/>
        <dbReference type="ChEBI" id="CHEBI:29033"/>
        <dbReference type="ChEBI" id="CHEBI:29034"/>
        <dbReference type="EC" id="1.11.1.5"/>
    </reaction>
</comment>
<dbReference type="EMBL" id="KE346365">
    <property type="protein sequence ID" value="KJE93520.1"/>
    <property type="molecule type" value="Genomic_DNA"/>
</dbReference>
<dbReference type="PhylomeDB" id="A0A0D2WPU7"/>
<evidence type="ECO:0000313" key="17">
    <source>
        <dbReference type="EMBL" id="KJE93520.1"/>
    </source>
</evidence>
<evidence type="ECO:0000256" key="4">
    <source>
        <dbReference type="ARBA" id="ARBA00005997"/>
    </source>
</evidence>
<dbReference type="eggNOG" id="ENOG502QR1E">
    <property type="taxonomic scope" value="Eukaryota"/>
</dbReference>
<dbReference type="EC" id="1.11.1.5" evidence="12"/>
<evidence type="ECO:0000256" key="12">
    <source>
        <dbReference type="ARBA" id="ARBA00039063"/>
    </source>
</evidence>
<proteinExistence type="inferred from homology"/>
<dbReference type="InterPro" id="IPR002207">
    <property type="entry name" value="Peroxidase_I"/>
</dbReference>
<dbReference type="GO" id="GO:0000302">
    <property type="term" value="P:response to reactive oxygen species"/>
    <property type="evidence" value="ECO:0007669"/>
    <property type="project" value="TreeGrafter"/>
</dbReference>
<organism evidence="17 18">
    <name type="scientific">Capsaspora owczarzaki (strain ATCC 30864)</name>
    <dbReference type="NCBI Taxonomy" id="595528"/>
    <lineage>
        <taxon>Eukaryota</taxon>
        <taxon>Filasterea</taxon>
        <taxon>Capsaspora</taxon>
    </lineage>
</organism>
<feature type="domain" description="Plant heme peroxidase family profile" evidence="16">
    <location>
        <begin position="152"/>
        <end position="346"/>
    </location>
</feature>
<protein>
    <recommendedName>
        <fullName evidence="13">Cytochrome c peroxidase, mitochondrial</fullName>
        <ecNumber evidence="12">1.11.1.5</ecNumber>
    </recommendedName>
</protein>
<dbReference type="FunFam" id="1.10.520.10:FF:000005">
    <property type="entry name" value="Cytochrome c peroxidase"/>
    <property type="match status" value="1"/>
</dbReference>
<dbReference type="CDD" id="cd00691">
    <property type="entry name" value="ascorbate_peroxidase"/>
    <property type="match status" value="1"/>
</dbReference>
<dbReference type="PRINTS" id="PR00459">
    <property type="entry name" value="ASPEROXIDASE"/>
</dbReference>
<evidence type="ECO:0000256" key="10">
    <source>
        <dbReference type="ARBA" id="ARBA00023004"/>
    </source>
</evidence>
<evidence type="ECO:0000256" key="9">
    <source>
        <dbReference type="ARBA" id="ARBA00023002"/>
    </source>
</evidence>
<dbReference type="SUPFAM" id="SSF48113">
    <property type="entry name" value="Heme-dependent peroxidases"/>
    <property type="match status" value="1"/>
</dbReference>
<keyword evidence="5" id="KW-0575">Peroxidase</keyword>
<dbReference type="GO" id="GO:0034599">
    <property type="term" value="P:cellular response to oxidative stress"/>
    <property type="evidence" value="ECO:0007669"/>
    <property type="project" value="InterPro"/>
</dbReference>
<keyword evidence="7" id="KW-0479">Metal-binding</keyword>
<accession>A0A0D2WPU7</accession>
<evidence type="ECO:0000256" key="7">
    <source>
        <dbReference type="ARBA" id="ARBA00022723"/>
    </source>
</evidence>
<dbReference type="PANTHER" id="PTHR31356">
    <property type="entry name" value="THYLAKOID LUMENAL 29 KDA PROTEIN, CHLOROPLASTIC-RELATED"/>
    <property type="match status" value="1"/>
</dbReference>
<keyword evidence="18" id="KW-1185">Reference proteome</keyword>
<dbReference type="GO" id="GO:0005759">
    <property type="term" value="C:mitochondrial matrix"/>
    <property type="evidence" value="ECO:0007669"/>
    <property type="project" value="UniProtKB-SubCell"/>
</dbReference>
<evidence type="ECO:0000256" key="13">
    <source>
        <dbReference type="ARBA" id="ARBA00040313"/>
    </source>
</evidence>
<dbReference type="GO" id="GO:0005758">
    <property type="term" value="C:mitochondrial intermembrane space"/>
    <property type="evidence" value="ECO:0007669"/>
    <property type="project" value="UniProtKB-SubCell"/>
</dbReference>
<dbReference type="PRINTS" id="PR00458">
    <property type="entry name" value="PEROXIDASE"/>
</dbReference>
<evidence type="ECO:0000256" key="6">
    <source>
        <dbReference type="ARBA" id="ARBA00022617"/>
    </source>
</evidence>
<evidence type="ECO:0000256" key="11">
    <source>
        <dbReference type="ARBA" id="ARBA00023128"/>
    </source>
</evidence>
<dbReference type="GO" id="GO:0020037">
    <property type="term" value="F:heme binding"/>
    <property type="evidence" value="ECO:0007669"/>
    <property type="project" value="InterPro"/>
</dbReference>
<keyword evidence="9" id="KW-0560">Oxidoreductase</keyword>
<dbReference type="InterPro" id="IPR044831">
    <property type="entry name" value="Ccp1-like"/>
</dbReference>
<comment type="function">
    <text evidence="1">Destroys radicals which are normally produced within the cells and which are toxic to biological systems.</text>
</comment>